<dbReference type="AlphaFoldDB" id="C1N6A4"/>
<dbReference type="RefSeq" id="XP_003063498.1">
    <property type="nucleotide sequence ID" value="XM_003063452.1"/>
</dbReference>
<gene>
    <name evidence="1" type="ORF">MICPUCDRAFT_53213</name>
</gene>
<dbReference type="Proteomes" id="UP000001876">
    <property type="component" value="Unassembled WGS sequence"/>
</dbReference>
<dbReference type="GeneID" id="9688937"/>
<dbReference type="KEGG" id="mpp:MICPUCDRAFT_53213"/>
<evidence type="ECO:0000313" key="1">
    <source>
        <dbReference type="EMBL" id="EEH52634.1"/>
    </source>
</evidence>
<accession>C1N6A4</accession>
<dbReference type="OrthoDB" id="5547497at2759"/>
<keyword evidence="2" id="KW-1185">Reference proteome</keyword>
<reference evidence="1 2" key="1">
    <citation type="journal article" date="2009" name="Science">
        <title>Green evolution and dynamic adaptations revealed by genomes of the marine picoeukaryotes Micromonas.</title>
        <authorList>
            <person name="Worden A.Z."/>
            <person name="Lee J.H."/>
            <person name="Mock T."/>
            <person name="Rouze P."/>
            <person name="Simmons M.P."/>
            <person name="Aerts A.L."/>
            <person name="Allen A.E."/>
            <person name="Cuvelier M.L."/>
            <person name="Derelle E."/>
            <person name="Everett M.V."/>
            <person name="Foulon E."/>
            <person name="Grimwood J."/>
            <person name="Gundlach H."/>
            <person name="Henrissat B."/>
            <person name="Napoli C."/>
            <person name="McDonald S.M."/>
            <person name="Parker M.S."/>
            <person name="Rombauts S."/>
            <person name="Salamov A."/>
            <person name="Von Dassow P."/>
            <person name="Badger J.H."/>
            <person name="Coutinho P.M."/>
            <person name="Demir E."/>
            <person name="Dubchak I."/>
            <person name="Gentemann C."/>
            <person name="Eikrem W."/>
            <person name="Gready J.E."/>
            <person name="John U."/>
            <person name="Lanier W."/>
            <person name="Lindquist E.A."/>
            <person name="Lucas S."/>
            <person name="Mayer K.F."/>
            <person name="Moreau H."/>
            <person name="Not F."/>
            <person name="Otillar R."/>
            <person name="Panaud O."/>
            <person name="Pangilinan J."/>
            <person name="Paulsen I."/>
            <person name="Piegu B."/>
            <person name="Poliakov A."/>
            <person name="Robbens S."/>
            <person name="Schmutz J."/>
            <person name="Toulza E."/>
            <person name="Wyss T."/>
            <person name="Zelensky A."/>
            <person name="Zhou K."/>
            <person name="Armbrust E.V."/>
            <person name="Bhattacharya D."/>
            <person name="Goodenough U.W."/>
            <person name="Van de Peer Y."/>
            <person name="Grigoriev I.V."/>
        </authorList>
    </citation>
    <scope>NUCLEOTIDE SEQUENCE [LARGE SCALE GENOMIC DNA]</scope>
    <source>
        <strain evidence="1 2">CCMP1545</strain>
    </source>
</reference>
<sequence>MSMFARATQRASSRTACAELLKLARASALGVDGVAASAVGRVVLNRGRTRSYSTSANPAADVATARATAIAGGDRFRATPTPRVRASAQISHAAGRLAIARSVSTFVFSEFSQVRSIHWSPYDLVGVVNAVP</sequence>
<evidence type="ECO:0000313" key="2">
    <source>
        <dbReference type="Proteomes" id="UP000001876"/>
    </source>
</evidence>
<organism evidence="2">
    <name type="scientific">Micromonas pusilla (strain CCMP1545)</name>
    <name type="common">Picoplanktonic green alga</name>
    <dbReference type="NCBI Taxonomy" id="564608"/>
    <lineage>
        <taxon>Eukaryota</taxon>
        <taxon>Viridiplantae</taxon>
        <taxon>Chlorophyta</taxon>
        <taxon>Mamiellophyceae</taxon>
        <taxon>Mamiellales</taxon>
        <taxon>Mamiellaceae</taxon>
        <taxon>Micromonas</taxon>
    </lineage>
</organism>
<name>C1N6A4_MICPC</name>
<dbReference type="EMBL" id="GG663748">
    <property type="protein sequence ID" value="EEH52634.1"/>
    <property type="molecule type" value="Genomic_DNA"/>
</dbReference>
<proteinExistence type="predicted"/>
<protein>
    <submittedName>
        <fullName evidence="1">Predicted protein</fullName>
    </submittedName>
</protein>